<dbReference type="InterPro" id="IPR036397">
    <property type="entry name" value="RNaseH_sf"/>
</dbReference>
<dbReference type="RefSeq" id="XP_007772878.1">
    <property type="nucleotide sequence ID" value="XM_007774688.1"/>
</dbReference>
<dbReference type="OMA" id="TREETHH"/>
<comment type="caution">
    <text evidence="1">The sequence shown here is derived from an EMBL/GenBank/DDBJ whole genome shotgun (WGS) entry which is preliminary data.</text>
</comment>
<proteinExistence type="predicted"/>
<feature type="non-terminal residue" evidence="1">
    <location>
        <position position="1"/>
    </location>
</feature>
<accession>A0A5M3MDT7</accession>
<dbReference type="AlphaFoldDB" id="A0A5M3MDT7"/>
<reference evidence="2" key="1">
    <citation type="journal article" date="2012" name="Science">
        <title>The Paleozoic origin of enzymatic lignin decomposition reconstructed from 31 fungal genomes.</title>
        <authorList>
            <person name="Floudas D."/>
            <person name="Binder M."/>
            <person name="Riley R."/>
            <person name="Barry K."/>
            <person name="Blanchette R.A."/>
            <person name="Henrissat B."/>
            <person name="Martinez A.T."/>
            <person name="Otillar R."/>
            <person name="Spatafora J.W."/>
            <person name="Yadav J.S."/>
            <person name="Aerts A."/>
            <person name="Benoit I."/>
            <person name="Boyd A."/>
            <person name="Carlson A."/>
            <person name="Copeland A."/>
            <person name="Coutinho P.M."/>
            <person name="de Vries R.P."/>
            <person name="Ferreira P."/>
            <person name="Findley K."/>
            <person name="Foster B."/>
            <person name="Gaskell J."/>
            <person name="Glotzer D."/>
            <person name="Gorecki P."/>
            <person name="Heitman J."/>
            <person name="Hesse C."/>
            <person name="Hori C."/>
            <person name="Igarashi K."/>
            <person name="Jurgens J.A."/>
            <person name="Kallen N."/>
            <person name="Kersten P."/>
            <person name="Kohler A."/>
            <person name="Kuees U."/>
            <person name="Kumar T.K.A."/>
            <person name="Kuo A."/>
            <person name="LaButti K."/>
            <person name="Larrondo L.F."/>
            <person name="Lindquist E."/>
            <person name="Ling A."/>
            <person name="Lombard V."/>
            <person name="Lucas S."/>
            <person name="Lundell T."/>
            <person name="Martin R."/>
            <person name="McLaughlin D.J."/>
            <person name="Morgenstern I."/>
            <person name="Morin E."/>
            <person name="Murat C."/>
            <person name="Nagy L.G."/>
            <person name="Nolan M."/>
            <person name="Ohm R.A."/>
            <person name="Patyshakuliyeva A."/>
            <person name="Rokas A."/>
            <person name="Ruiz-Duenas F.J."/>
            <person name="Sabat G."/>
            <person name="Salamov A."/>
            <person name="Samejima M."/>
            <person name="Schmutz J."/>
            <person name="Slot J.C."/>
            <person name="St John F."/>
            <person name="Stenlid J."/>
            <person name="Sun H."/>
            <person name="Sun S."/>
            <person name="Syed K."/>
            <person name="Tsang A."/>
            <person name="Wiebenga A."/>
            <person name="Young D."/>
            <person name="Pisabarro A."/>
            <person name="Eastwood D.C."/>
            <person name="Martin F."/>
            <person name="Cullen D."/>
            <person name="Grigoriev I.V."/>
            <person name="Hibbett D.S."/>
        </authorList>
    </citation>
    <scope>NUCLEOTIDE SEQUENCE [LARGE SCALE GENOMIC DNA]</scope>
    <source>
        <strain evidence="2">RWD-64-598 SS2</strain>
    </source>
</reference>
<protein>
    <recommendedName>
        <fullName evidence="3">Tc1-like transposase DDE domain-containing protein</fullName>
    </recommendedName>
</protein>
<evidence type="ECO:0000313" key="1">
    <source>
        <dbReference type="EMBL" id="EIW76765.1"/>
    </source>
</evidence>
<evidence type="ECO:0008006" key="3">
    <source>
        <dbReference type="Google" id="ProtNLM"/>
    </source>
</evidence>
<evidence type="ECO:0000313" key="2">
    <source>
        <dbReference type="Proteomes" id="UP000053558"/>
    </source>
</evidence>
<dbReference type="EMBL" id="JH711585">
    <property type="protein sequence ID" value="EIW76765.1"/>
    <property type="molecule type" value="Genomic_DNA"/>
</dbReference>
<dbReference type="Proteomes" id="UP000053558">
    <property type="component" value="Unassembled WGS sequence"/>
</dbReference>
<dbReference type="OrthoDB" id="4349822at2759"/>
<name>A0A5M3MDT7_CONPW</name>
<dbReference type="Gene3D" id="3.30.420.10">
    <property type="entry name" value="Ribonuclease H-like superfamily/Ribonuclease H"/>
    <property type="match status" value="1"/>
</dbReference>
<keyword evidence="2" id="KW-1185">Reference proteome</keyword>
<dbReference type="GO" id="GO:0003676">
    <property type="term" value="F:nucleic acid binding"/>
    <property type="evidence" value="ECO:0007669"/>
    <property type="project" value="InterPro"/>
</dbReference>
<gene>
    <name evidence="1" type="ORF">CONPUDRAFT_63424</name>
</gene>
<organism evidence="1 2">
    <name type="scientific">Coniophora puteana (strain RWD-64-598)</name>
    <name type="common">Brown rot fungus</name>
    <dbReference type="NCBI Taxonomy" id="741705"/>
    <lineage>
        <taxon>Eukaryota</taxon>
        <taxon>Fungi</taxon>
        <taxon>Dikarya</taxon>
        <taxon>Basidiomycota</taxon>
        <taxon>Agaricomycotina</taxon>
        <taxon>Agaricomycetes</taxon>
        <taxon>Agaricomycetidae</taxon>
        <taxon>Boletales</taxon>
        <taxon>Coniophorineae</taxon>
        <taxon>Coniophoraceae</taxon>
        <taxon>Coniophora</taxon>
    </lineage>
</organism>
<sequence length="220" mass="25222">QLSWAKTFKNWKLQHWAKVGWSDECYMVISNLKGTVYVTRGPGEEYSKECLRPVFKKSRKDIMVWGCIMLGVNGPLVMMEYPGGKGGGVTGERYREQILDGALRDFWARMTQERRPLMFQQDGAPAHSQKLTKKWLEDHLICLFPHPLASPNISPIEPLWIHFNSNIRNHPHPPTSVQELKTAAIEAWASIPQEKINSHIEKMPACVQALLKHWGGHILF</sequence>
<dbReference type="GeneID" id="19208296"/>
<dbReference type="KEGG" id="cput:CONPUDRAFT_63424"/>